<dbReference type="Proteomes" id="UP000215335">
    <property type="component" value="Unassembled WGS sequence"/>
</dbReference>
<name>A0A232EIK8_9HYME</name>
<organism evidence="1 2">
    <name type="scientific">Trichomalopsis sarcophagae</name>
    <dbReference type="NCBI Taxonomy" id="543379"/>
    <lineage>
        <taxon>Eukaryota</taxon>
        <taxon>Metazoa</taxon>
        <taxon>Ecdysozoa</taxon>
        <taxon>Arthropoda</taxon>
        <taxon>Hexapoda</taxon>
        <taxon>Insecta</taxon>
        <taxon>Pterygota</taxon>
        <taxon>Neoptera</taxon>
        <taxon>Endopterygota</taxon>
        <taxon>Hymenoptera</taxon>
        <taxon>Apocrita</taxon>
        <taxon>Proctotrupomorpha</taxon>
        <taxon>Chalcidoidea</taxon>
        <taxon>Pteromalidae</taxon>
        <taxon>Pteromalinae</taxon>
        <taxon>Trichomalopsis</taxon>
    </lineage>
</organism>
<accession>A0A232EIK8</accession>
<comment type="caution">
    <text evidence="1">The sequence shown here is derived from an EMBL/GenBank/DDBJ whole genome shotgun (WGS) entry which is preliminary data.</text>
</comment>
<protein>
    <submittedName>
        <fullName evidence="1">Uncharacterized protein</fullName>
    </submittedName>
</protein>
<evidence type="ECO:0000313" key="2">
    <source>
        <dbReference type="Proteomes" id="UP000215335"/>
    </source>
</evidence>
<evidence type="ECO:0000313" key="1">
    <source>
        <dbReference type="EMBL" id="OXU18200.1"/>
    </source>
</evidence>
<proteinExistence type="predicted"/>
<keyword evidence="2" id="KW-1185">Reference proteome</keyword>
<sequence length="75" mass="8862">MEYGVEVWEWKDITYIEICNLLKKDHDISISSSTLKREISSMELKRKNIKESDFEDICLAILAELQCSKYNLGFR</sequence>
<gene>
    <name evidence="1" type="ORF">TSAR_010994</name>
</gene>
<dbReference type="EMBL" id="NNAY01004205">
    <property type="protein sequence ID" value="OXU18200.1"/>
    <property type="molecule type" value="Genomic_DNA"/>
</dbReference>
<reference evidence="1 2" key="1">
    <citation type="journal article" date="2017" name="Curr. Biol.">
        <title>The Evolution of Venom by Co-option of Single-Copy Genes.</title>
        <authorList>
            <person name="Martinson E.O."/>
            <person name="Mrinalini"/>
            <person name="Kelkar Y.D."/>
            <person name="Chang C.H."/>
            <person name="Werren J.H."/>
        </authorList>
    </citation>
    <scope>NUCLEOTIDE SEQUENCE [LARGE SCALE GENOMIC DNA]</scope>
    <source>
        <strain evidence="1 2">Alberta</strain>
        <tissue evidence="1">Whole body</tissue>
    </source>
</reference>
<dbReference type="AlphaFoldDB" id="A0A232EIK8"/>